<evidence type="ECO:0000313" key="3">
    <source>
        <dbReference type="Proteomes" id="UP000005954"/>
    </source>
</evidence>
<organism evidence="2 3">
    <name type="scientific">Roseovarius nubinhibens (strain ATCC BAA-591 / DSM 15170 / ISM)</name>
    <dbReference type="NCBI Taxonomy" id="89187"/>
    <lineage>
        <taxon>Bacteria</taxon>
        <taxon>Pseudomonadati</taxon>
        <taxon>Pseudomonadota</taxon>
        <taxon>Alphaproteobacteria</taxon>
        <taxon>Rhodobacterales</taxon>
        <taxon>Roseobacteraceae</taxon>
        <taxon>Roseovarius</taxon>
    </lineage>
</organism>
<dbReference type="OrthoDB" id="8116676at2"/>
<gene>
    <name evidence="2" type="ORF">ISM_03430</name>
</gene>
<proteinExistence type="predicted"/>
<evidence type="ECO:0000256" key="1">
    <source>
        <dbReference type="SAM" id="MobiDB-lite"/>
    </source>
</evidence>
<comment type="caution">
    <text evidence="2">The sequence shown here is derived from an EMBL/GenBank/DDBJ whole genome shotgun (WGS) entry which is preliminary data.</text>
</comment>
<dbReference type="EMBL" id="AALY01000001">
    <property type="protein sequence ID" value="EAP77309.1"/>
    <property type="molecule type" value="Genomic_DNA"/>
</dbReference>
<dbReference type="RefSeq" id="WP_009812710.1">
    <property type="nucleotide sequence ID" value="NZ_CH724156.1"/>
</dbReference>
<dbReference type="STRING" id="89187.ISM_03430"/>
<name>A3SIX8_ROSNI</name>
<dbReference type="PROSITE" id="PS51257">
    <property type="entry name" value="PROKAR_LIPOPROTEIN"/>
    <property type="match status" value="1"/>
</dbReference>
<accession>A3SIX8</accession>
<reference evidence="2 3" key="1">
    <citation type="submission" date="2005-12" db="EMBL/GenBank/DDBJ databases">
        <authorList>
            <person name="Moran M.A."/>
            <person name="Ferriera S."/>
            <person name="Johnson J."/>
            <person name="Kravitz S."/>
            <person name="Halpern A."/>
            <person name="Remington K."/>
            <person name="Beeson K."/>
            <person name="Tran B."/>
            <person name="Rogers Y.-H."/>
            <person name="Friedman R."/>
            <person name="Venter J.C."/>
        </authorList>
    </citation>
    <scope>NUCLEOTIDE SEQUENCE [LARGE SCALE GENOMIC DNA]</scope>
    <source>
        <strain evidence="3">ATCC BAA-591 / DSM 15170 / ISM</strain>
    </source>
</reference>
<dbReference type="AlphaFoldDB" id="A3SIX8"/>
<dbReference type="Gene3D" id="3.40.190.10">
    <property type="entry name" value="Periplasmic binding protein-like II"/>
    <property type="match status" value="1"/>
</dbReference>
<keyword evidence="3" id="KW-1185">Reference proteome</keyword>
<protein>
    <submittedName>
        <fullName evidence="2">Uncharacterized protein</fullName>
    </submittedName>
</protein>
<evidence type="ECO:0000313" key="2">
    <source>
        <dbReference type="EMBL" id="EAP77309.1"/>
    </source>
</evidence>
<dbReference type="Proteomes" id="UP000005954">
    <property type="component" value="Unassembled WGS sequence"/>
</dbReference>
<dbReference type="HOGENOM" id="CLU_1785899_0_0_5"/>
<sequence>MTRHLRPWLWLIAAVTMLTGCYFPDDPKHTLATIERQGVIQVGILAEPLPEADAKVIARFAKSLGVRTDYVRGPAHALLAGLEEGNIHLLAGDIPEDTPMASHAALSNPYPPRVRLPGRTESRSEKRVLLLRKGENRLLLRLNRSLREAGQ</sequence>
<feature type="region of interest" description="Disordered" evidence="1">
    <location>
        <begin position="100"/>
        <end position="121"/>
    </location>
</feature>